<evidence type="ECO:0000259" key="1">
    <source>
        <dbReference type="Pfam" id="PF01408"/>
    </source>
</evidence>
<sequence>MEIDRKIRYGMVGGGPGAFIGEVHRMAAALDGKIELVAGSFSSKPEKSRKMGNKLHLSEDRVYTSYEEMAEEEAALPADERIDFVSITTPNHLHFPVAKAFIEQGIHVVCDKPMTHTIEEAEELCRLVEEHDVIFALTHNYTGYPMVKEARKLVADGKLGTLRKVVVEYPQGWLAQVGEDDNIWRLDPDRAGISSAVGDIGSHAENLVEYITGQKLTELYADIHSFGKGYELEDDANMLVHYDGGLRGILYCSQVSVGEENDLNIRLYGDEASLEWHQENPNYLRIKYEDAPEEVYKRGNTYLSDAAQFGNRIPQGHPEGFIEAFANIYSNVADVITARLSGEEANALAHDFPTVYDGAHGVHFINKAIESGKNRKWVDMEYDPTDG</sequence>
<comment type="caution">
    <text evidence="3">The sequence shown here is derived from an EMBL/GenBank/DDBJ whole genome shotgun (WGS) entry which is preliminary data.</text>
</comment>
<accession>A0ABT3PKN1</accession>
<dbReference type="RefSeq" id="WP_265765175.1">
    <property type="nucleotide sequence ID" value="NZ_JAGGJA010000003.1"/>
</dbReference>
<dbReference type="InterPro" id="IPR000683">
    <property type="entry name" value="Gfo/Idh/MocA-like_OxRdtase_N"/>
</dbReference>
<dbReference type="SUPFAM" id="SSF55347">
    <property type="entry name" value="Glyceraldehyde-3-phosphate dehydrogenase-like, C-terminal domain"/>
    <property type="match status" value="1"/>
</dbReference>
<name>A0ABT3PKN1_9BACT</name>
<dbReference type="Gene3D" id="3.40.50.720">
    <property type="entry name" value="NAD(P)-binding Rossmann-like Domain"/>
    <property type="match status" value="1"/>
</dbReference>
<dbReference type="Gene3D" id="3.30.360.10">
    <property type="entry name" value="Dihydrodipicolinate Reductase, domain 2"/>
    <property type="match status" value="1"/>
</dbReference>
<protein>
    <submittedName>
        <fullName evidence="3">Gfo/Idh/MocA family oxidoreductase</fullName>
    </submittedName>
</protein>
<gene>
    <name evidence="3" type="ORF">J6I44_06365</name>
</gene>
<reference evidence="3 4" key="1">
    <citation type="submission" date="2021-03" db="EMBL/GenBank/DDBJ databases">
        <title>Aliifodinibius sp. nov., a new bacterium isolated from saline soil.</title>
        <authorList>
            <person name="Galisteo C."/>
            <person name="De La Haba R."/>
            <person name="Sanchez-Porro C."/>
            <person name="Ventosa A."/>
        </authorList>
    </citation>
    <scope>NUCLEOTIDE SEQUENCE [LARGE SCALE GENOMIC DNA]</scope>
    <source>
        <strain evidence="3 4">1BSP15-2V2</strain>
    </source>
</reference>
<evidence type="ECO:0000313" key="3">
    <source>
        <dbReference type="EMBL" id="MCW9706469.1"/>
    </source>
</evidence>
<dbReference type="PANTHER" id="PTHR43708:SF3">
    <property type="entry name" value="OXIDOREDUCTASE"/>
    <property type="match status" value="1"/>
</dbReference>
<keyword evidence="4" id="KW-1185">Reference proteome</keyword>
<feature type="domain" description="Gfo/Idh/MocA-like oxidoreductase N-terminal" evidence="1">
    <location>
        <begin position="7"/>
        <end position="138"/>
    </location>
</feature>
<dbReference type="InterPro" id="IPR051317">
    <property type="entry name" value="Gfo/Idh/MocA_oxidoreduct"/>
</dbReference>
<dbReference type="PANTHER" id="PTHR43708">
    <property type="entry name" value="CONSERVED EXPRESSED OXIDOREDUCTASE (EUROFUNG)"/>
    <property type="match status" value="1"/>
</dbReference>
<evidence type="ECO:0000313" key="4">
    <source>
        <dbReference type="Proteomes" id="UP001207918"/>
    </source>
</evidence>
<dbReference type="InterPro" id="IPR036291">
    <property type="entry name" value="NAD(P)-bd_dom_sf"/>
</dbReference>
<dbReference type="InterPro" id="IPR055170">
    <property type="entry name" value="GFO_IDH_MocA-like_dom"/>
</dbReference>
<dbReference type="SUPFAM" id="SSF51735">
    <property type="entry name" value="NAD(P)-binding Rossmann-fold domains"/>
    <property type="match status" value="1"/>
</dbReference>
<dbReference type="Pfam" id="PF01408">
    <property type="entry name" value="GFO_IDH_MocA"/>
    <property type="match status" value="1"/>
</dbReference>
<dbReference type="Proteomes" id="UP001207918">
    <property type="component" value="Unassembled WGS sequence"/>
</dbReference>
<proteinExistence type="predicted"/>
<feature type="domain" description="GFO/IDH/MocA-like oxidoreductase" evidence="2">
    <location>
        <begin position="148"/>
        <end position="275"/>
    </location>
</feature>
<dbReference type="Pfam" id="PF22725">
    <property type="entry name" value="GFO_IDH_MocA_C3"/>
    <property type="match status" value="1"/>
</dbReference>
<dbReference type="EMBL" id="JAGGJA010000003">
    <property type="protein sequence ID" value="MCW9706469.1"/>
    <property type="molecule type" value="Genomic_DNA"/>
</dbReference>
<evidence type="ECO:0000259" key="2">
    <source>
        <dbReference type="Pfam" id="PF22725"/>
    </source>
</evidence>
<organism evidence="3 4">
    <name type="scientific">Fodinibius salsisoli</name>
    <dbReference type="NCBI Taxonomy" id="2820877"/>
    <lineage>
        <taxon>Bacteria</taxon>
        <taxon>Pseudomonadati</taxon>
        <taxon>Balneolota</taxon>
        <taxon>Balneolia</taxon>
        <taxon>Balneolales</taxon>
        <taxon>Balneolaceae</taxon>
        <taxon>Fodinibius</taxon>
    </lineage>
</organism>